<evidence type="ECO:0000313" key="6">
    <source>
        <dbReference type="EMBL" id="PMD28395.1"/>
    </source>
</evidence>
<feature type="binding site" evidence="3">
    <location>
        <position position="53"/>
    </location>
    <ligand>
        <name>ATP</name>
        <dbReference type="ChEBI" id="CHEBI:30616"/>
    </ligand>
</feature>
<dbReference type="GO" id="GO:0005737">
    <property type="term" value="C:cytoplasm"/>
    <property type="evidence" value="ECO:0007669"/>
    <property type="project" value="TreeGrafter"/>
</dbReference>
<evidence type="ECO:0000313" key="7">
    <source>
        <dbReference type="Proteomes" id="UP000235672"/>
    </source>
</evidence>
<dbReference type="InterPro" id="IPR017441">
    <property type="entry name" value="Protein_kinase_ATP_BS"/>
</dbReference>
<dbReference type="AlphaFoldDB" id="A0A2J6QQ56"/>
<keyword evidence="6" id="KW-0808">Transferase</keyword>
<keyword evidence="7" id="KW-1185">Reference proteome</keyword>
<dbReference type="SMART" id="SM00220">
    <property type="entry name" value="S_TKc"/>
    <property type="match status" value="1"/>
</dbReference>
<proteinExistence type="predicted"/>
<evidence type="ECO:0000259" key="5">
    <source>
        <dbReference type="PROSITE" id="PS50011"/>
    </source>
</evidence>
<dbReference type="InterPro" id="IPR008271">
    <property type="entry name" value="Ser/Thr_kinase_AS"/>
</dbReference>
<evidence type="ECO:0000256" key="2">
    <source>
        <dbReference type="ARBA" id="ARBA00022840"/>
    </source>
</evidence>
<dbReference type="GO" id="GO:0051598">
    <property type="term" value="P:meiotic recombination checkpoint signaling"/>
    <property type="evidence" value="ECO:0007669"/>
    <property type="project" value="TreeGrafter"/>
</dbReference>
<dbReference type="InterPro" id="IPR000719">
    <property type="entry name" value="Prot_kinase_dom"/>
</dbReference>
<evidence type="ECO:0000256" key="3">
    <source>
        <dbReference type="PROSITE-ProRule" id="PRU10141"/>
    </source>
</evidence>
<keyword evidence="2 3" id="KW-0067">ATP-binding</keyword>
<reference evidence="6 7" key="1">
    <citation type="submission" date="2016-05" db="EMBL/GenBank/DDBJ databases">
        <title>A degradative enzymes factory behind the ericoid mycorrhizal symbiosis.</title>
        <authorList>
            <consortium name="DOE Joint Genome Institute"/>
            <person name="Martino E."/>
            <person name="Morin E."/>
            <person name="Grelet G."/>
            <person name="Kuo A."/>
            <person name="Kohler A."/>
            <person name="Daghino S."/>
            <person name="Barry K."/>
            <person name="Choi C."/>
            <person name="Cichocki N."/>
            <person name="Clum A."/>
            <person name="Copeland A."/>
            <person name="Hainaut M."/>
            <person name="Haridas S."/>
            <person name="Labutti K."/>
            <person name="Lindquist E."/>
            <person name="Lipzen A."/>
            <person name="Khouja H.-R."/>
            <person name="Murat C."/>
            <person name="Ohm R."/>
            <person name="Olson A."/>
            <person name="Spatafora J."/>
            <person name="Veneault-Fourrey C."/>
            <person name="Henrissat B."/>
            <person name="Grigoriev I."/>
            <person name="Martin F."/>
            <person name="Perotto S."/>
        </authorList>
    </citation>
    <scope>NUCLEOTIDE SEQUENCE [LARGE SCALE GENOMIC DNA]</scope>
    <source>
        <strain evidence="6 7">UAMH 7357</strain>
    </source>
</reference>
<dbReference type="PROSITE" id="PS00107">
    <property type="entry name" value="PROTEIN_KINASE_ATP"/>
    <property type="match status" value="1"/>
</dbReference>
<organism evidence="6 7">
    <name type="scientific">Hyaloscypha hepaticicola</name>
    <dbReference type="NCBI Taxonomy" id="2082293"/>
    <lineage>
        <taxon>Eukaryota</taxon>
        <taxon>Fungi</taxon>
        <taxon>Dikarya</taxon>
        <taxon>Ascomycota</taxon>
        <taxon>Pezizomycotina</taxon>
        <taxon>Leotiomycetes</taxon>
        <taxon>Helotiales</taxon>
        <taxon>Hyaloscyphaceae</taxon>
        <taxon>Hyaloscypha</taxon>
    </lineage>
</organism>
<evidence type="ECO:0000256" key="4">
    <source>
        <dbReference type="SAM" id="MobiDB-lite"/>
    </source>
</evidence>
<dbReference type="Proteomes" id="UP000235672">
    <property type="component" value="Unassembled WGS sequence"/>
</dbReference>
<dbReference type="GO" id="GO:0004674">
    <property type="term" value="F:protein serine/threonine kinase activity"/>
    <property type="evidence" value="ECO:0007669"/>
    <property type="project" value="TreeGrafter"/>
</dbReference>
<dbReference type="Pfam" id="PF00069">
    <property type="entry name" value="Pkinase"/>
    <property type="match status" value="1"/>
</dbReference>
<dbReference type="PROSITE" id="PS50011">
    <property type="entry name" value="PROTEIN_KINASE_DOM"/>
    <property type="match status" value="1"/>
</dbReference>
<dbReference type="Gene3D" id="1.10.510.10">
    <property type="entry name" value="Transferase(Phosphotransferase) domain 1"/>
    <property type="match status" value="1"/>
</dbReference>
<accession>A0A2J6QQ56</accession>
<sequence>MFVFSLYCLDCLANNVQHFKDRFDVSHRVLGQGSYGAVYLANEVATSRQIACKIIDIDQAADQLTNESGSDVVLEGWNERLRRLARGKELVMREVRILSRLSHPHIINLRKAFITDNSLYILTELAPGGDLFSYIESHGGRLNDWHSRVIARQVVLAIQYMHSNSIAHRDIKPENVLVMQTDFGGRVVLTDFGFANYVNQQTGRLLSRVGTTGFIAPEVEFTDSEKSGYTKAADLWPLGILTATLLTGSSVVARKQLTQLSRVQVVEHLVGEDPDTSTHWQGITTRALSFLHGLLILNPDKRLTATEALNHSWFKKPLSEATLLEERYEKVLRFWRRRGDDEVIERVPSRLQASQEDQVVTPVPRPRRKIPDSTLSPYFGLDRHLQPKVISKRKAILETLNESGSPFLVAEQNPNRTSFASPRAPTRDFVSIKTVEGIDLFGAYRSLETAALEERDLDELCLLPTTRLVPDNGKTFGLNMSVSLKALSSPADETQMDTGEGGVEIGKCKKSRRESEDPEERSIRDSVAKALPRYSTAKVLKDAVDKKKQEIRSKNLGGLATSVPAA</sequence>
<name>A0A2J6QQ56_9HELO</name>
<gene>
    <name evidence="6" type="ORF">NA56DRAFT_614753</name>
</gene>
<dbReference type="STRING" id="1745343.A0A2J6QQ56"/>
<dbReference type="PANTHER" id="PTHR44167">
    <property type="entry name" value="OVARIAN-SPECIFIC SERINE/THREONINE-PROTEIN KINASE LOK-RELATED"/>
    <property type="match status" value="1"/>
</dbReference>
<dbReference type="GO" id="GO:0005634">
    <property type="term" value="C:nucleus"/>
    <property type="evidence" value="ECO:0007669"/>
    <property type="project" value="TreeGrafter"/>
</dbReference>
<evidence type="ECO:0000256" key="1">
    <source>
        <dbReference type="ARBA" id="ARBA00022741"/>
    </source>
</evidence>
<protein>
    <submittedName>
        <fullName evidence="6">Kinase-like protein</fullName>
    </submittedName>
</protein>
<dbReference type="PANTHER" id="PTHR44167:SF29">
    <property type="entry name" value="SERINE_THREONINE PROTEIN KINASE-43"/>
    <property type="match status" value="1"/>
</dbReference>
<dbReference type="OrthoDB" id="74764at2759"/>
<dbReference type="InterPro" id="IPR011009">
    <property type="entry name" value="Kinase-like_dom_sf"/>
</dbReference>
<keyword evidence="6" id="KW-0418">Kinase</keyword>
<keyword evidence="1 3" id="KW-0547">Nucleotide-binding</keyword>
<feature type="domain" description="Protein kinase" evidence="5">
    <location>
        <begin position="24"/>
        <end position="314"/>
    </location>
</feature>
<dbReference type="PROSITE" id="PS00108">
    <property type="entry name" value="PROTEIN_KINASE_ST"/>
    <property type="match status" value="1"/>
</dbReference>
<dbReference type="SUPFAM" id="SSF56112">
    <property type="entry name" value="Protein kinase-like (PK-like)"/>
    <property type="match status" value="1"/>
</dbReference>
<feature type="region of interest" description="Disordered" evidence="4">
    <location>
        <begin position="489"/>
        <end position="528"/>
    </location>
</feature>
<dbReference type="GO" id="GO:0005524">
    <property type="term" value="F:ATP binding"/>
    <property type="evidence" value="ECO:0007669"/>
    <property type="project" value="UniProtKB-UniRule"/>
</dbReference>
<dbReference type="EMBL" id="KZ613464">
    <property type="protein sequence ID" value="PMD28395.1"/>
    <property type="molecule type" value="Genomic_DNA"/>
</dbReference>